<dbReference type="EMBL" id="CP017703">
    <property type="protein sequence ID" value="ASS88927.1"/>
    <property type="molecule type" value="Genomic_DNA"/>
</dbReference>
<gene>
    <name evidence="1" type="ORF">AP3564_00445</name>
</gene>
<reference evidence="1 2" key="1">
    <citation type="submission" date="2016-10" db="EMBL/GenBank/DDBJ databases">
        <title>The whole genome sequencing and assembly of Aeribacillus pallidus KCTC3564 strain.</title>
        <authorList>
            <person name="Lee Y.-J."/>
            <person name="Park M.-K."/>
            <person name="Yi H."/>
            <person name="Bahn Y.-S."/>
            <person name="Kim J.F."/>
            <person name="Lee D.-W."/>
        </authorList>
    </citation>
    <scope>NUCLEOTIDE SEQUENCE [LARGE SCALE GENOMIC DNA]</scope>
    <source>
        <strain evidence="1 2">KCTC3564</strain>
    </source>
</reference>
<dbReference type="KEGG" id="apak:AP3564_00445"/>
<sequence>MVFLVGCNNVNELKKDEKTASYGNFELKLKVPKVVQNKQEFDIIAAFKNNGAETTLFHSKPIIESFIIKDKRGEVIYSKD</sequence>
<accession>A0A223E104</accession>
<evidence type="ECO:0000313" key="1">
    <source>
        <dbReference type="EMBL" id="ASS88927.1"/>
    </source>
</evidence>
<dbReference type="Proteomes" id="UP000214606">
    <property type="component" value="Chromosome"/>
</dbReference>
<proteinExistence type="predicted"/>
<dbReference type="AlphaFoldDB" id="A0A223E104"/>
<name>A0A223E104_9BACI</name>
<protein>
    <submittedName>
        <fullName evidence="1">Uncharacterized protein</fullName>
    </submittedName>
</protein>
<organism evidence="1 2">
    <name type="scientific">Aeribacillus pallidus</name>
    <dbReference type="NCBI Taxonomy" id="33936"/>
    <lineage>
        <taxon>Bacteria</taxon>
        <taxon>Bacillati</taxon>
        <taxon>Bacillota</taxon>
        <taxon>Bacilli</taxon>
        <taxon>Bacillales</taxon>
        <taxon>Bacillaceae</taxon>
        <taxon>Aeribacillus</taxon>
    </lineage>
</organism>
<evidence type="ECO:0000313" key="2">
    <source>
        <dbReference type="Proteomes" id="UP000214606"/>
    </source>
</evidence>